<keyword evidence="1" id="KW-1133">Transmembrane helix</keyword>
<organism evidence="2">
    <name type="scientific">bioreactor metagenome</name>
    <dbReference type="NCBI Taxonomy" id="1076179"/>
    <lineage>
        <taxon>unclassified sequences</taxon>
        <taxon>metagenomes</taxon>
        <taxon>ecological metagenomes</taxon>
    </lineage>
</organism>
<evidence type="ECO:0000256" key="1">
    <source>
        <dbReference type="SAM" id="Phobius"/>
    </source>
</evidence>
<gene>
    <name evidence="2" type="ORF">SDC9_110626</name>
</gene>
<proteinExistence type="predicted"/>
<name>A0A645BPM2_9ZZZZ</name>
<keyword evidence="1" id="KW-0812">Transmembrane</keyword>
<dbReference type="AlphaFoldDB" id="A0A645BPM2"/>
<comment type="caution">
    <text evidence="2">The sequence shown here is derived from an EMBL/GenBank/DDBJ whole genome shotgun (WGS) entry which is preliminary data.</text>
</comment>
<feature type="transmembrane region" description="Helical" evidence="1">
    <location>
        <begin position="12"/>
        <end position="30"/>
    </location>
</feature>
<reference evidence="2" key="1">
    <citation type="submission" date="2019-08" db="EMBL/GenBank/DDBJ databases">
        <authorList>
            <person name="Kucharzyk K."/>
            <person name="Murdoch R.W."/>
            <person name="Higgins S."/>
            <person name="Loffler F."/>
        </authorList>
    </citation>
    <scope>NUCLEOTIDE SEQUENCE</scope>
</reference>
<keyword evidence="1" id="KW-0472">Membrane</keyword>
<sequence length="71" mass="8339">MGAIEMNPLGVILAALSIVIPIWLVIDLIIRKSTLFFYYRKGEKLLRKKWMMVIFFTLILANWIWNITKGL</sequence>
<protein>
    <submittedName>
        <fullName evidence="2">Uncharacterized protein</fullName>
    </submittedName>
</protein>
<accession>A0A645BPM2</accession>
<evidence type="ECO:0000313" key="2">
    <source>
        <dbReference type="EMBL" id="MPM63744.1"/>
    </source>
</evidence>
<dbReference type="EMBL" id="VSSQ01019580">
    <property type="protein sequence ID" value="MPM63744.1"/>
    <property type="molecule type" value="Genomic_DNA"/>
</dbReference>
<feature type="transmembrane region" description="Helical" evidence="1">
    <location>
        <begin position="50"/>
        <end position="68"/>
    </location>
</feature>